<proteinExistence type="predicted"/>
<accession>A0AAV4H8N1</accession>
<dbReference type="Proteomes" id="UP000762676">
    <property type="component" value="Unassembled WGS sequence"/>
</dbReference>
<organism evidence="1 2">
    <name type="scientific">Elysia marginata</name>
    <dbReference type="NCBI Taxonomy" id="1093978"/>
    <lineage>
        <taxon>Eukaryota</taxon>
        <taxon>Metazoa</taxon>
        <taxon>Spiralia</taxon>
        <taxon>Lophotrochozoa</taxon>
        <taxon>Mollusca</taxon>
        <taxon>Gastropoda</taxon>
        <taxon>Heterobranchia</taxon>
        <taxon>Euthyneura</taxon>
        <taxon>Panpulmonata</taxon>
        <taxon>Sacoglossa</taxon>
        <taxon>Placobranchoidea</taxon>
        <taxon>Plakobranchidae</taxon>
        <taxon>Elysia</taxon>
    </lineage>
</organism>
<gene>
    <name evidence="1" type="ORF">ElyMa_004371300</name>
</gene>
<keyword evidence="2" id="KW-1185">Reference proteome</keyword>
<reference evidence="1 2" key="1">
    <citation type="journal article" date="2021" name="Elife">
        <title>Chloroplast acquisition without the gene transfer in kleptoplastic sea slugs, Plakobranchus ocellatus.</title>
        <authorList>
            <person name="Maeda T."/>
            <person name="Takahashi S."/>
            <person name="Yoshida T."/>
            <person name="Shimamura S."/>
            <person name="Takaki Y."/>
            <person name="Nagai Y."/>
            <person name="Toyoda A."/>
            <person name="Suzuki Y."/>
            <person name="Arimoto A."/>
            <person name="Ishii H."/>
            <person name="Satoh N."/>
            <person name="Nishiyama T."/>
            <person name="Hasebe M."/>
            <person name="Maruyama T."/>
            <person name="Minagawa J."/>
            <person name="Obokata J."/>
            <person name="Shigenobu S."/>
        </authorList>
    </citation>
    <scope>NUCLEOTIDE SEQUENCE [LARGE SCALE GENOMIC DNA]</scope>
</reference>
<comment type="caution">
    <text evidence="1">The sequence shown here is derived from an EMBL/GenBank/DDBJ whole genome shotgun (WGS) entry which is preliminary data.</text>
</comment>
<evidence type="ECO:0000313" key="1">
    <source>
        <dbReference type="EMBL" id="GFR93120.1"/>
    </source>
</evidence>
<dbReference type="EMBL" id="BMAT01008813">
    <property type="protein sequence ID" value="GFR93120.1"/>
    <property type="molecule type" value="Genomic_DNA"/>
</dbReference>
<dbReference type="AlphaFoldDB" id="A0AAV4H8N1"/>
<name>A0AAV4H8N1_9GAST</name>
<evidence type="ECO:0000313" key="2">
    <source>
        <dbReference type="Proteomes" id="UP000762676"/>
    </source>
</evidence>
<sequence>MTNTIHADARLYWSSSALSSLESIDYDQRPSNNPRYCVYFFPALSVSSLLQLPSQAVSLFSMILGLPLALWPCEFHARLNLVVPVWTSSNEKIEKFYATGEWRKEWENNIPTGGNIITNPTQPLPGFTTLKRKHWVITNKVPTRCAKTAYMIYDAQVETERLSKLPTM</sequence>
<protein>
    <submittedName>
        <fullName evidence="1">Uncharacterized protein</fullName>
    </submittedName>
</protein>